<organism evidence="2 3">
    <name type="scientific">Candidatus Lokiarchaeum ossiferum</name>
    <dbReference type="NCBI Taxonomy" id="2951803"/>
    <lineage>
        <taxon>Archaea</taxon>
        <taxon>Promethearchaeati</taxon>
        <taxon>Promethearchaeota</taxon>
        <taxon>Promethearchaeia</taxon>
        <taxon>Promethearchaeales</taxon>
        <taxon>Promethearchaeaceae</taxon>
        <taxon>Candidatus Lokiarchaeum</taxon>
    </lineage>
</organism>
<proteinExistence type="predicted"/>
<feature type="domain" description="Winged helix DNA-binding" evidence="1">
    <location>
        <begin position="39"/>
        <end position="118"/>
    </location>
</feature>
<keyword evidence="3" id="KW-1185">Reference proteome</keyword>
<protein>
    <recommendedName>
        <fullName evidence="1">Winged helix DNA-binding domain-containing protein</fullName>
    </recommendedName>
</protein>
<reference evidence="2" key="1">
    <citation type="submission" date="2022-09" db="EMBL/GenBank/DDBJ databases">
        <title>Actin cytoskeleton and complex cell architecture in an #Asgard archaeon.</title>
        <authorList>
            <person name="Ponce Toledo R.I."/>
            <person name="Schleper C."/>
            <person name="Rodrigues Oliveira T."/>
            <person name="Wollweber F."/>
            <person name="Xu J."/>
            <person name="Rittmann S."/>
            <person name="Klingl A."/>
            <person name="Pilhofer M."/>
        </authorList>
    </citation>
    <scope>NUCLEOTIDE SEQUENCE</scope>
    <source>
        <strain evidence="2">B-35</strain>
    </source>
</reference>
<evidence type="ECO:0000259" key="1">
    <source>
        <dbReference type="Pfam" id="PF13601"/>
    </source>
</evidence>
<dbReference type="EMBL" id="CP104013">
    <property type="protein sequence ID" value="UYP45493.1"/>
    <property type="molecule type" value="Genomic_DNA"/>
</dbReference>
<dbReference type="Pfam" id="PF13601">
    <property type="entry name" value="HTH_34"/>
    <property type="match status" value="1"/>
</dbReference>
<sequence length="119" mass="14082">MNPSNPESSGNIKVGKVDPKKNRENYFFSDDDKFIHEPIRLLIMAYLYSVDKADMKYLQKELQVSWGNLSFHSTKLEERHYISIEKQFIKKKSYTILSLTGIGRKAFQKYRKNLKKIVF</sequence>
<dbReference type="InterPro" id="IPR036388">
    <property type="entry name" value="WH-like_DNA-bd_sf"/>
</dbReference>
<dbReference type="Proteomes" id="UP001208689">
    <property type="component" value="Chromosome"/>
</dbReference>
<gene>
    <name evidence="2" type="ORF">NEF87_001778</name>
</gene>
<name>A0ABY6HPP5_9ARCH</name>
<dbReference type="PANTHER" id="PTHR37318">
    <property type="entry name" value="BSL7504 PROTEIN"/>
    <property type="match status" value="1"/>
</dbReference>
<accession>A0ABY6HPP5</accession>
<dbReference type="PANTHER" id="PTHR37318:SF1">
    <property type="entry name" value="BSL7504 PROTEIN"/>
    <property type="match status" value="1"/>
</dbReference>
<dbReference type="Gene3D" id="1.10.10.10">
    <property type="entry name" value="Winged helix-like DNA-binding domain superfamily/Winged helix DNA-binding domain"/>
    <property type="match status" value="1"/>
</dbReference>
<dbReference type="InterPro" id="IPR027395">
    <property type="entry name" value="WH_DNA-bd_dom"/>
</dbReference>
<dbReference type="SUPFAM" id="SSF46785">
    <property type="entry name" value="Winged helix' DNA-binding domain"/>
    <property type="match status" value="1"/>
</dbReference>
<evidence type="ECO:0000313" key="2">
    <source>
        <dbReference type="EMBL" id="UYP45493.1"/>
    </source>
</evidence>
<dbReference type="InterPro" id="IPR036390">
    <property type="entry name" value="WH_DNA-bd_sf"/>
</dbReference>
<evidence type="ECO:0000313" key="3">
    <source>
        <dbReference type="Proteomes" id="UP001208689"/>
    </source>
</evidence>